<dbReference type="InterPro" id="IPR036259">
    <property type="entry name" value="MFS_trans_sf"/>
</dbReference>
<dbReference type="PRINTS" id="PR01036">
    <property type="entry name" value="TCRTETB"/>
</dbReference>
<feature type="transmembrane region" description="Helical" evidence="7">
    <location>
        <begin position="363"/>
        <end position="384"/>
    </location>
</feature>
<feature type="domain" description="Major facilitator superfamily (MFS) profile" evidence="8">
    <location>
        <begin position="23"/>
        <end position="453"/>
    </location>
</feature>
<feature type="transmembrane region" description="Helical" evidence="7">
    <location>
        <begin position="300"/>
        <end position="323"/>
    </location>
</feature>
<name>A0ABZ1F8S7_9ACTN</name>
<keyword evidence="10" id="KW-1185">Reference proteome</keyword>
<feature type="transmembrane region" description="Helical" evidence="7">
    <location>
        <begin position="148"/>
        <end position="169"/>
    </location>
</feature>
<evidence type="ECO:0000256" key="3">
    <source>
        <dbReference type="ARBA" id="ARBA00022692"/>
    </source>
</evidence>
<dbReference type="CDD" id="cd17321">
    <property type="entry name" value="MFS_MMR_MDR_like"/>
    <property type="match status" value="1"/>
</dbReference>
<dbReference type="Pfam" id="PF07690">
    <property type="entry name" value="MFS_1"/>
    <property type="match status" value="2"/>
</dbReference>
<dbReference type="Gene3D" id="1.20.1250.20">
    <property type="entry name" value="MFS general substrate transporter like domains"/>
    <property type="match status" value="1"/>
</dbReference>
<gene>
    <name evidence="9" type="ORF">OG863_01330</name>
</gene>
<feature type="transmembrane region" description="Helical" evidence="7">
    <location>
        <begin position="89"/>
        <end position="112"/>
    </location>
</feature>
<comment type="subcellular location">
    <subcellularLocation>
        <location evidence="1">Cell membrane</location>
        <topology evidence="1">Multi-pass membrane protein</topology>
    </subcellularLocation>
</comment>
<feature type="transmembrane region" description="Helical" evidence="7">
    <location>
        <begin position="274"/>
        <end position="294"/>
    </location>
</feature>
<dbReference type="InterPro" id="IPR011701">
    <property type="entry name" value="MFS"/>
</dbReference>
<keyword evidence="4 7" id="KW-1133">Transmembrane helix</keyword>
<feature type="transmembrane region" description="Helical" evidence="7">
    <location>
        <begin position="335"/>
        <end position="357"/>
    </location>
</feature>
<feature type="transmembrane region" description="Helical" evidence="7">
    <location>
        <begin position="405"/>
        <end position="422"/>
    </location>
</feature>
<dbReference type="SUPFAM" id="SSF103473">
    <property type="entry name" value="MFS general substrate transporter"/>
    <property type="match status" value="1"/>
</dbReference>
<evidence type="ECO:0000256" key="4">
    <source>
        <dbReference type="ARBA" id="ARBA00022989"/>
    </source>
</evidence>
<protein>
    <submittedName>
        <fullName evidence="9">MFS transporter</fullName>
    </submittedName>
</protein>
<feature type="transmembrane region" description="Helical" evidence="7">
    <location>
        <begin position="175"/>
        <end position="194"/>
    </location>
</feature>
<evidence type="ECO:0000256" key="5">
    <source>
        <dbReference type="ARBA" id="ARBA00023136"/>
    </source>
</evidence>
<keyword evidence="6" id="KW-0046">Antibiotic resistance</keyword>
<evidence type="ECO:0000313" key="9">
    <source>
        <dbReference type="EMBL" id="WSB66718.1"/>
    </source>
</evidence>
<evidence type="ECO:0000256" key="2">
    <source>
        <dbReference type="ARBA" id="ARBA00022448"/>
    </source>
</evidence>
<keyword evidence="2" id="KW-0813">Transport</keyword>
<dbReference type="PANTHER" id="PTHR42718">
    <property type="entry name" value="MAJOR FACILITATOR SUPERFAMILY MULTIDRUG TRANSPORTER MFSC"/>
    <property type="match status" value="1"/>
</dbReference>
<evidence type="ECO:0000256" key="1">
    <source>
        <dbReference type="ARBA" id="ARBA00004651"/>
    </source>
</evidence>
<dbReference type="PROSITE" id="PS50850">
    <property type="entry name" value="MFS"/>
    <property type="match status" value="1"/>
</dbReference>
<reference evidence="9 10" key="1">
    <citation type="submission" date="2022-10" db="EMBL/GenBank/DDBJ databases">
        <title>The complete genomes of actinobacterial strains from the NBC collection.</title>
        <authorList>
            <person name="Joergensen T.S."/>
            <person name="Alvarez Arevalo M."/>
            <person name="Sterndorff E.B."/>
            <person name="Faurdal D."/>
            <person name="Vuksanovic O."/>
            <person name="Mourched A.-S."/>
            <person name="Charusanti P."/>
            <person name="Shaw S."/>
            <person name="Blin K."/>
            <person name="Weber T."/>
        </authorList>
    </citation>
    <scope>NUCLEOTIDE SEQUENCE [LARGE SCALE GENOMIC DNA]</scope>
    <source>
        <strain evidence="9 10">NBC 01774</strain>
    </source>
</reference>
<dbReference type="EMBL" id="CP109106">
    <property type="protein sequence ID" value="WSB66718.1"/>
    <property type="molecule type" value="Genomic_DNA"/>
</dbReference>
<dbReference type="RefSeq" id="WP_326615857.1">
    <property type="nucleotide sequence ID" value="NZ_CP109106.1"/>
</dbReference>
<evidence type="ECO:0000256" key="6">
    <source>
        <dbReference type="ARBA" id="ARBA00023251"/>
    </source>
</evidence>
<dbReference type="Gene3D" id="1.20.1720.10">
    <property type="entry name" value="Multidrug resistance protein D"/>
    <property type="match status" value="1"/>
</dbReference>
<evidence type="ECO:0000259" key="8">
    <source>
        <dbReference type="PROSITE" id="PS50850"/>
    </source>
</evidence>
<feature type="transmembrane region" description="Helical" evidence="7">
    <location>
        <begin position="428"/>
        <end position="448"/>
    </location>
</feature>
<keyword evidence="3 7" id="KW-0812">Transmembrane</keyword>
<evidence type="ECO:0000256" key="7">
    <source>
        <dbReference type="SAM" id="Phobius"/>
    </source>
</evidence>
<keyword evidence="5 7" id="KW-0472">Membrane</keyword>
<feature type="transmembrane region" description="Helical" evidence="7">
    <location>
        <begin position="118"/>
        <end position="136"/>
    </location>
</feature>
<feature type="transmembrane region" description="Helical" evidence="7">
    <location>
        <begin position="214"/>
        <end position="231"/>
    </location>
</feature>
<feature type="transmembrane region" description="Helical" evidence="7">
    <location>
        <begin position="21"/>
        <end position="46"/>
    </location>
</feature>
<feature type="transmembrane region" description="Helical" evidence="7">
    <location>
        <begin position="58"/>
        <end position="77"/>
    </location>
</feature>
<sequence>MTLDDSGSEQPGGKPVSEDRWLLVAVAGVLAFVAMLDMNIVNVALADIADGLHVSAATAQWAALAYQLPVVALLLPVGRWLDGAGLRSAVSAAIAGFGLCSALAACAPWAAWLIAARFAQGAFGAVLFVLMPVLAMRSVRPELRGRAMSVPATLGPLGAVTGPAVGGLLLDHFGWPSVFLVKIPFCALALVVAWRTMPRDGRLRWPDRRSLVDALLVATGVAVLLLTLTLASDDPGWLVLVVAAVPPLWWWLRGPGCRPVIGVLRVPGLSRAHGAVLALAAGFAAMHYVVALHLQRDDGVSATTTGLTVLAFPLGMGLAGPLGGRLADRCGARPVAAIGALLTAAGLLLLVPLGSGWSSWEVAWRLALAGIGMGLNGGPTQALVMGAAPPDRIATVGSTVQFARSLGFTLGPALATAVWGLAGPGDGVHAGLALAATGACLAVPLLALPGRRRADAPEKTTDAAPAAHT</sequence>
<dbReference type="InterPro" id="IPR020846">
    <property type="entry name" value="MFS_dom"/>
</dbReference>
<accession>A0ABZ1F8S7</accession>
<proteinExistence type="predicted"/>
<evidence type="ECO:0000313" key="10">
    <source>
        <dbReference type="Proteomes" id="UP001344251"/>
    </source>
</evidence>
<feature type="transmembrane region" description="Helical" evidence="7">
    <location>
        <begin position="237"/>
        <end position="253"/>
    </location>
</feature>
<dbReference type="PANTHER" id="PTHR42718:SF9">
    <property type="entry name" value="MAJOR FACILITATOR SUPERFAMILY MULTIDRUG TRANSPORTER MFSC"/>
    <property type="match status" value="1"/>
</dbReference>
<organism evidence="9 10">
    <name type="scientific">Streptomyces decoyicus</name>
    <dbReference type="NCBI Taxonomy" id="249567"/>
    <lineage>
        <taxon>Bacteria</taxon>
        <taxon>Bacillati</taxon>
        <taxon>Actinomycetota</taxon>
        <taxon>Actinomycetes</taxon>
        <taxon>Kitasatosporales</taxon>
        <taxon>Streptomycetaceae</taxon>
        <taxon>Streptomyces</taxon>
    </lineage>
</organism>
<dbReference type="Proteomes" id="UP001344251">
    <property type="component" value="Chromosome"/>
</dbReference>